<dbReference type="SMART" id="SM00342">
    <property type="entry name" value="HTH_ARAC"/>
    <property type="match status" value="1"/>
</dbReference>
<organism evidence="5 6">
    <name type="scientific">Telmatocola sphagniphila</name>
    <dbReference type="NCBI Taxonomy" id="1123043"/>
    <lineage>
        <taxon>Bacteria</taxon>
        <taxon>Pseudomonadati</taxon>
        <taxon>Planctomycetota</taxon>
        <taxon>Planctomycetia</taxon>
        <taxon>Gemmatales</taxon>
        <taxon>Gemmataceae</taxon>
    </lineage>
</organism>
<evidence type="ECO:0000313" key="5">
    <source>
        <dbReference type="EMBL" id="QVL32475.1"/>
    </source>
</evidence>
<dbReference type="RefSeq" id="WP_213497367.1">
    <property type="nucleotide sequence ID" value="NZ_CP074694.1"/>
</dbReference>
<dbReference type="Pfam" id="PF12833">
    <property type="entry name" value="HTH_18"/>
    <property type="match status" value="1"/>
</dbReference>
<dbReference type="EMBL" id="CP074694">
    <property type="protein sequence ID" value="QVL32475.1"/>
    <property type="molecule type" value="Genomic_DNA"/>
</dbReference>
<evidence type="ECO:0000256" key="3">
    <source>
        <dbReference type="ARBA" id="ARBA00023163"/>
    </source>
</evidence>
<dbReference type="InterPro" id="IPR018060">
    <property type="entry name" value="HTH_AraC"/>
</dbReference>
<reference evidence="5" key="1">
    <citation type="submission" date="2021-05" db="EMBL/GenBank/DDBJ databases">
        <title>Complete genome sequence of the cellulolytic planctomycete Telmatocola sphagniphila SP2T and characterization of the first cellulase from planctomycetes.</title>
        <authorList>
            <person name="Rakitin A.L."/>
            <person name="Beletsky A.V."/>
            <person name="Naumoff D.G."/>
            <person name="Kulichevskaya I.S."/>
            <person name="Mardanov A.V."/>
            <person name="Ravin N.V."/>
            <person name="Dedysh S.N."/>
        </authorList>
    </citation>
    <scope>NUCLEOTIDE SEQUENCE</scope>
    <source>
        <strain evidence="5">SP2T</strain>
    </source>
</reference>
<name>A0A8E6B5F6_9BACT</name>
<dbReference type="InterPro" id="IPR046532">
    <property type="entry name" value="DUF6597"/>
</dbReference>
<keyword evidence="2" id="KW-0238">DNA-binding</keyword>
<dbReference type="InterPro" id="IPR009057">
    <property type="entry name" value="Homeodomain-like_sf"/>
</dbReference>
<dbReference type="PROSITE" id="PS01124">
    <property type="entry name" value="HTH_ARAC_FAMILY_2"/>
    <property type="match status" value="1"/>
</dbReference>
<protein>
    <submittedName>
        <fullName evidence="5">AraC family transcriptional regulator</fullName>
    </submittedName>
</protein>
<sequence>MATKRTDQPRGVLNAGRTHSHHVRLLPSAGIDFYIEHYWIVWWDLRGQQPQVAETLPHPTIHVVIEKNRSKIYGIPNGKFRRRIAGKGRVFGIKFRPGTFYPLLGQPVTRITDRLISLREVFGTKAVRFVSKILAEEDEQICVEIAEDYLGSILPEPDPEIALVRDLAEQIARDSSITHVEQVARLARLNPRMLQRMFSQYVGVSPKWVIKRYRLHEAAEQLAAPGEIRLGQLAARLGYFDQAHFIRDFKSVVGKAPGEYVRDLKG</sequence>
<dbReference type="GO" id="GO:0003700">
    <property type="term" value="F:DNA-binding transcription factor activity"/>
    <property type="evidence" value="ECO:0007669"/>
    <property type="project" value="InterPro"/>
</dbReference>
<keyword evidence="1" id="KW-0805">Transcription regulation</keyword>
<dbReference type="SUPFAM" id="SSF46689">
    <property type="entry name" value="Homeodomain-like"/>
    <property type="match status" value="1"/>
</dbReference>
<evidence type="ECO:0000256" key="1">
    <source>
        <dbReference type="ARBA" id="ARBA00023015"/>
    </source>
</evidence>
<dbReference type="InterPro" id="IPR018062">
    <property type="entry name" value="HTH_AraC-typ_CS"/>
</dbReference>
<keyword evidence="6" id="KW-1185">Reference proteome</keyword>
<accession>A0A8E6B5F6</accession>
<dbReference type="InterPro" id="IPR050204">
    <property type="entry name" value="AraC_XylS_family_regulators"/>
</dbReference>
<feature type="domain" description="HTH araC/xylS-type" evidence="4">
    <location>
        <begin position="161"/>
        <end position="263"/>
    </location>
</feature>
<dbReference type="GO" id="GO:0043565">
    <property type="term" value="F:sequence-specific DNA binding"/>
    <property type="evidence" value="ECO:0007669"/>
    <property type="project" value="InterPro"/>
</dbReference>
<evidence type="ECO:0000256" key="2">
    <source>
        <dbReference type="ARBA" id="ARBA00023125"/>
    </source>
</evidence>
<dbReference type="Proteomes" id="UP000676194">
    <property type="component" value="Chromosome"/>
</dbReference>
<keyword evidence="3" id="KW-0804">Transcription</keyword>
<dbReference type="PANTHER" id="PTHR46796">
    <property type="entry name" value="HTH-TYPE TRANSCRIPTIONAL ACTIVATOR RHAS-RELATED"/>
    <property type="match status" value="1"/>
</dbReference>
<dbReference type="Gene3D" id="1.10.10.60">
    <property type="entry name" value="Homeodomain-like"/>
    <property type="match status" value="1"/>
</dbReference>
<dbReference type="Pfam" id="PF20240">
    <property type="entry name" value="DUF6597"/>
    <property type="match status" value="1"/>
</dbReference>
<dbReference type="KEGG" id="tsph:KIH39_00735"/>
<gene>
    <name evidence="5" type="ORF">KIH39_00735</name>
</gene>
<evidence type="ECO:0000313" key="6">
    <source>
        <dbReference type="Proteomes" id="UP000676194"/>
    </source>
</evidence>
<evidence type="ECO:0000259" key="4">
    <source>
        <dbReference type="PROSITE" id="PS01124"/>
    </source>
</evidence>
<dbReference type="PROSITE" id="PS00041">
    <property type="entry name" value="HTH_ARAC_FAMILY_1"/>
    <property type="match status" value="1"/>
</dbReference>
<proteinExistence type="predicted"/>
<dbReference type="AlphaFoldDB" id="A0A8E6B5F6"/>